<comment type="cofactor">
    <cofactor evidence="1">
        <name>Mg(2+)</name>
        <dbReference type="ChEBI" id="CHEBI:18420"/>
    </cofactor>
</comment>
<dbReference type="PANTHER" id="PTHR43046">
    <property type="entry name" value="GDP-MANNOSE MANNOSYL HYDROLASE"/>
    <property type="match status" value="1"/>
</dbReference>
<dbReference type="SUPFAM" id="SSF55811">
    <property type="entry name" value="Nudix"/>
    <property type="match status" value="1"/>
</dbReference>
<dbReference type="Pfam" id="PF00293">
    <property type="entry name" value="NUDIX"/>
    <property type="match status" value="1"/>
</dbReference>
<evidence type="ECO:0000259" key="3">
    <source>
        <dbReference type="PROSITE" id="PS51462"/>
    </source>
</evidence>
<organism evidence="4 5">
    <name type="scientific">Candidatus Woykebacteria bacterium RIFCSPHIGHO2_02_FULL_43_16b</name>
    <dbReference type="NCBI Taxonomy" id="1802601"/>
    <lineage>
        <taxon>Bacteria</taxon>
        <taxon>Candidatus Woykeibacteriota</taxon>
    </lineage>
</organism>
<evidence type="ECO:0000313" key="4">
    <source>
        <dbReference type="EMBL" id="OGY30132.1"/>
    </source>
</evidence>
<accession>A0A1G1WQW4</accession>
<dbReference type="EMBL" id="MHCX01000007">
    <property type="protein sequence ID" value="OGY30132.1"/>
    <property type="molecule type" value="Genomic_DNA"/>
</dbReference>
<dbReference type="Proteomes" id="UP000177821">
    <property type="component" value="Unassembled WGS sequence"/>
</dbReference>
<reference evidence="4 5" key="1">
    <citation type="journal article" date="2016" name="Nat. Commun.">
        <title>Thousands of microbial genomes shed light on interconnected biogeochemical processes in an aquifer system.</title>
        <authorList>
            <person name="Anantharaman K."/>
            <person name="Brown C.T."/>
            <person name="Hug L.A."/>
            <person name="Sharon I."/>
            <person name="Castelle C.J."/>
            <person name="Probst A.J."/>
            <person name="Thomas B.C."/>
            <person name="Singh A."/>
            <person name="Wilkins M.J."/>
            <person name="Karaoz U."/>
            <person name="Brodie E.L."/>
            <person name="Williams K.H."/>
            <person name="Hubbard S.S."/>
            <person name="Banfield J.F."/>
        </authorList>
    </citation>
    <scope>NUCLEOTIDE SEQUENCE [LARGE SCALE GENOMIC DNA]</scope>
</reference>
<evidence type="ECO:0000256" key="1">
    <source>
        <dbReference type="ARBA" id="ARBA00001946"/>
    </source>
</evidence>
<evidence type="ECO:0000256" key="2">
    <source>
        <dbReference type="ARBA" id="ARBA00022801"/>
    </source>
</evidence>
<gene>
    <name evidence="4" type="ORF">A3J50_04225</name>
</gene>
<dbReference type="PROSITE" id="PS00893">
    <property type="entry name" value="NUDIX_BOX"/>
    <property type="match status" value="1"/>
</dbReference>
<dbReference type="InterPro" id="IPR000086">
    <property type="entry name" value="NUDIX_hydrolase_dom"/>
</dbReference>
<dbReference type="InterPro" id="IPR020084">
    <property type="entry name" value="NUDIX_hydrolase_CS"/>
</dbReference>
<protein>
    <recommendedName>
        <fullName evidence="3">Nudix hydrolase domain-containing protein</fullName>
    </recommendedName>
</protein>
<name>A0A1G1WQW4_9BACT</name>
<feature type="domain" description="Nudix hydrolase" evidence="3">
    <location>
        <begin position="47"/>
        <end position="177"/>
    </location>
</feature>
<dbReference type="PANTHER" id="PTHR43046:SF14">
    <property type="entry name" value="MUTT_NUDIX FAMILY PROTEIN"/>
    <property type="match status" value="1"/>
</dbReference>
<evidence type="ECO:0000313" key="5">
    <source>
        <dbReference type="Proteomes" id="UP000177821"/>
    </source>
</evidence>
<keyword evidence="2" id="KW-0378">Hydrolase</keyword>
<dbReference type="CDD" id="cd03424">
    <property type="entry name" value="NUDIX_ADPRase_Nudt5_UGPPase_Nudt14"/>
    <property type="match status" value="1"/>
</dbReference>
<proteinExistence type="predicted"/>
<dbReference type="AlphaFoldDB" id="A0A1G1WQW4"/>
<comment type="caution">
    <text evidence="4">The sequence shown here is derived from an EMBL/GenBank/DDBJ whole genome shotgun (WGS) entry which is preliminary data.</text>
</comment>
<sequence>MYYIQRPVSKHPLPKQAKKVFDGEIFDVYQWQQKMFDGSYETFEKIVRADTVGVIPVTSDKKIVITKEEQPGKPPFISIPGGRVEENEDLLVAARRELLEETGYKSDDVNLWYSGQPVSKIEWCIYTFIARNCEKVGDLKLDSGEKIKTELVSFEEFLDIAVQDDFDSIDITLRVLKARLDPQKMSELRRLFLM</sequence>
<dbReference type="InterPro" id="IPR015797">
    <property type="entry name" value="NUDIX_hydrolase-like_dom_sf"/>
</dbReference>
<dbReference type="GO" id="GO:0016787">
    <property type="term" value="F:hydrolase activity"/>
    <property type="evidence" value="ECO:0007669"/>
    <property type="project" value="UniProtKB-KW"/>
</dbReference>
<dbReference type="PROSITE" id="PS51462">
    <property type="entry name" value="NUDIX"/>
    <property type="match status" value="1"/>
</dbReference>
<dbReference type="Gene3D" id="3.90.79.10">
    <property type="entry name" value="Nucleoside Triphosphate Pyrophosphohydrolase"/>
    <property type="match status" value="1"/>
</dbReference>